<reference evidence="13 14" key="1">
    <citation type="journal article" date="2011" name="Proc. Natl. Acad. Sci. U.S.A.">
        <title>Evolutionary erosion of yeast sex chromosomes by mating-type switching accidents.</title>
        <authorList>
            <person name="Gordon J.L."/>
            <person name="Armisen D."/>
            <person name="Proux-Wera E."/>
            <person name="Oheigeartaigh S.S."/>
            <person name="Byrne K.P."/>
            <person name="Wolfe K.H."/>
        </authorList>
    </citation>
    <scope>NUCLEOTIDE SEQUENCE [LARGE SCALE GENOMIC DNA]</scope>
    <source>
        <strain evidence="14">ATCC 24235 / CBS 4417 / NBRC 1672 / NRRL Y-8282 / UCD 70-5</strain>
    </source>
</reference>
<comment type="subcellular location">
    <subcellularLocation>
        <location evidence="2">Golgi apparatus membrane</location>
        <topology evidence="2">Multi-pass membrane protein</topology>
    </subcellularLocation>
</comment>
<dbReference type="PANTHER" id="PTHR47549">
    <property type="entry name" value="GOLGI APPARATUS MEMBRANE PROTEIN TVP38-RELATED"/>
    <property type="match status" value="1"/>
</dbReference>
<dbReference type="PANTHER" id="PTHR47549:SF1">
    <property type="entry name" value="GOLGI APPARATUS MEMBRANE PROTEIN TVP38"/>
    <property type="match status" value="1"/>
</dbReference>
<evidence type="ECO:0000313" key="13">
    <source>
        <dbReference type="EMBL" id="CCE64975.1"/>
    </source>
</evidence>
<dbReference type="InterPro" id="IPR032816">
    <property type="entry name" value="VTT_dom"/>
</dbReference>
<feature type="region of interest" description="Disordered" evidence="10">
    <location>
        <begin position="1"/>
        <end position="22"/>
    </location>
</feature>
<sequence>MSHSNENSNGHNQTTRSNGNADEFDDYFRDLDNEMDAGNDGFDDDFLDIYNLAPRDRLVYQAKKTVNQILGHFYALPIFHRIIIIILLSVVGLLGFILLIFHEKILNKLVSTSNELKESWSTTYILFFLIFLVSFPPLIGFSLISTVTGIIYGISFHGWSILASGAVVGSVCSFAVFKTFFHDRAERLVHMNSRFEAFASILQENNSYFILALLRLCPFPYSLTNGAVAAVYGVSVKNFAIANIITTPKLVIYLFVGSKIKNFSEAESAGTKLLDVFSIVLALAALVATAWILYFKTQKRFAQLQSQRQSGNHISIDPTFEI</sequence>
<dbReference type="GeneID" id="11532976"/>
<accession>G8BYN3</accession>
<dbReference type="AlphaFoldDB" id="G8BYN3"/>
<dbReference type="KEGG" id="tpf:TPHA_0J01540"/>
<gene>
    <name evidence="13" type="primary">TPHA0J01540</name>
    <name evidence="13" type="ordered locus">TPHA_0J01540</name>
</gene>
<dbReference type="eggNOG" id="KOG3140">
    <property type="taxonomic scope" value="Eukaryota"/>
</dbReference>
<dbReference type="GO" id="GO:0000022">
    <property type="term" value="P:mitotic spindle elongation"/>
    <property type="evidence" value="ECO:0007669"/>
    <property type="project" value="EnsemblFungi"/>
</dbReference>
<keyword evidence="9 11" id="KW-0472">Membrane</keyword>
<feature type="compositionally biased region" description="Polar residues" evidence="10">
    <location>
        <begin position="1"/>
        <end position="20"/>
    </location>
</feature>
<comment type="similarity">
    <text evidence="3">Belongs to the TVP38/TMEM64 family.</text>
</comment>
<feature type="transmembrane region" description="Helical" evidence="11">
    <location>
        <begin position="122"/>
        <end position="144"/>
    </location>
</feature>
<feature type="transmembrane region" description="Helical" evidence="11">
    <location>
        <begin position="239"/>
        <end position="256"/>
    </location>
</feature>
<dbReference type="GO" id="GO:0000139">
    <property type="term" value="C:Golgi membrane"/>
    <property type="evidence" value="ECO:0007669"/>
    <property type="project" value="UniProtKB-SubCell"/>
</dbReference>
<dbReference type="EMBL" id="HE612865">
    <property type="protein sequence ID" value="CCE64975.1"/>
    <property type="molecule type" value="Genomic_DNA"/>
</dbReference>
<feature type="transmembrane region" description="Helical" evidence="11">
    <location>
        <begin position="78"/>
        <end position="101"/>
    </location>
</feature>
<dbReference type="RefSeq" id="XP_003687409.1">
    <property type="nucleotide sequence ID" value="XM_003687361.1"/>
</dbReference>
<dbReference type="OMA" id="KWQALET"/>
<dbReference type="Pfam" id="PF09335">
    <property type="entry name" value="VTT_dom"/>
    <property type="match status" value="1"/>
</dbReference>
<protein>
    <recommendedName>
        <fullName evidence="4">Golgi apparatus membrane protein TVP38</fullName>
    </recommendedName>
    <alternativeName>
        <fullName evidence="5">Golgi apparatus membrane protein tvp38</fullName>
    </alternativeName>
</protein>
<dbReference type="STRING" id="1071381.G8BYN3"/>
<dbReference type="HOGENOM" id="CLU_041954_1_1_1"/>
<organism evidence="13 14">
    <name type="scientific">Tetrapisispora phaffii (strain ATCC 24235 / CBS 4417 / NBRC 1672 / NRRL Y-8282 / UCD 70-5)</name>
    <name type="common">Yeast</name>
    <name type="synonym">Fabospora phaffii</name>
    <dbReference type="NCBI Taxonomy" id="1071381"/>
    <lineage>
        <taxon>Eukaryota</taxon>
        <taxon>Fungi</taxon>
        <taxon>Dikarya</taxon>
        <taxon>Ascomycota</taxon>
        <taxon>Saccharomycotina</taxon>
        <taxon>Saccharomycetes</taxon>
        <taxon>Saccharomycetales</taxon>
        <taxon>Saccharomycetaceae</taxon>
        <taxon>Tetrapisispora</taxon>
    </lineage>
</organism>
<keyword evidence="6 11" id="KW-0812">Transmembrane</keyword>
<evidence type="ECO:0000256" key="11">
    <source>
        <dbReference type="SAM" id="Phobius"/>
    </source>
</evidence>
<feature type="domain" description="VTT" evidence="12">
    <location>
        <begin position="143"/>
        <end position="258"/>
    </location>
</feature>
<keyword evidence="14" id="KW-1185">Reference proteome</keyword>
<proteinExistence type="inferred from homology"/>
<evidence type="ECO:0000256" key="3">
    <source>
        <dbReference type="ARBA" id="ARBA00008640"/>
    </source>
</evidence>
<evidence type="ECO:0000256" key="9">
    <source>
        <dbReference type="ARBA" id="ARBA00023136"/>
    </source>
</evidence>
<evidence type="ECO:0000313" key="14">
    <source>
        <dbReference type="Proteomes" id="UP000005666"/>
    </source>
</evidence>
<evidence type="ECO:0000259" key="12">
    <source>
        <dbReference type="Pfam" id="PF09335"/>
    </source>
</evidence>
<keyword evidence="8" id="KW-0333">Golgi apparatus</keyword>
<dbReference type="Proteomes" id="UP000005666">
    <property type="component" value="Chromosome 10"/>
</dbReference>
<evidence type="ECO:0000256" key="6">
    <source>
        <dbReference type="ARBA" id="ARBA00022692"/>
    </source>
</evidence>
<evidence type="ECO:0000256" key="5">
    <source>
        <dbReference type="ARBA" id="ARBA00020673"/>
    </source>
</evidence>
<evidence type="ECO:0000256" key="2">
    <source>
        <dbReference type="ARBA" id="ARBA00004653"/>
    </source>
</evidence>
<dbReference type="InterPro" id="IPR051076">
    <property type="entry name" value="Golgi_membrane_TVP38/TMEM64"/>
</dbReference>
<evidence type="ECO:0000256" key="7">
    <source>
        <dbReference type="ARBA" id="ARBA00022989"/>
    </source>
</evidence>
<evidence type="ECO:0000256" key="10">
    <source>
        <dbReference type="SAM" id="MobiDB-lite"/>
    </source>
</evidence>
<dbReference type="OrthoDB" id="166803at2759"/>
<keyword evidence="7 11" id="KW-1133">Transmembrane helix</keyword>
<evidence type="ECO:0000256" key="1">
    <source>
        <dbReference type="ARBA" id="ARBA00002978"/>
    </source>
</evidence>
<feature type="transmembrane region" description="Helical" evidence="11">
    <location>
        <begin position="150"/>
        <end position="177"/>
    </location>
</feature>
<feature type="transmembrane region" description="Helical" evidence="11">
    <location>
        <begin position="276"/>
        <end position="295"/>
    </location>
</feature>
<evidence type="ECO:0000256" key="4">
    <source>
        <dbReference type="ARBA" id="ARBA00013533"/>
    </source>
</evidence>
<name>G8BYN3_TETPH</name>
<comment type="function">
    <text evidence="1">Golgi membrane protein involved in vesicular trafficking and spindle migration.</text>
</comment>
<evidence type="ECO:0000256" key="8">
    <source>
        <dbReference type="ARBA" id="ARBA00023034"/>
    </source>
</evidence>
<dbReference type="GO" id="GO:0016192">
    <property type="term" value="P:vesicle-mediated transport"/>
    <property type="evidence" value="ECO:0007669"/>
    <property type="project" value="EnsemblFungi"/>
</dbReference>